<dbReference type="PANTHER" id="PTHR33525">
    <property type="match status" value="1"/>
</dbReference>
<dbReference type="SUPFAM" id="SSF109604">
    <property type="entry name" value="HD-domain/PDEase-like"/>
    <property type="match status" value="1"/>
</dbReference>
<reference evidence="2" key="1">
    <citation type="journal article" date="2014" name="Int. J. Syst. Evol. Microbiol.">
        <title>Complete genome sequence of Corynebacterium casei LMG S-19264T (=DSM 44701T), isolated from a smear-ripened cheese.</title>
        <authorList>
            <consortium name="US DOE Joint Genome Institute (JGI-PGF)"/>
            <person name="Walter F."/>
            <person name="Albersmeier A."/>
            <person name="Kalinowski J."/>
            <person name="Ruckert C."/>
        </authorList>
    </citation>
    <scope>NUCLEOTIDE SEQUENCE</scope>
    <source>
        <strain evidence="2">KCTC 12344</strain>
    </source>
</reference>
<dbReference type="InterPro" id="IPR052340">
    <property type="entry name" value="RNase_Y/CdgJ"/>
</dbReference>
<organism evidence="2 3">
    <name type="scientific">Pseudoduganella plicata</name>
    <dbReference type="NCBI Taxonomy" id="321984"/>
    <lineage>
        <taxon>Bacteria</taxon>
        <taxon>Pseudomonadati</taxon>
        <taxon>Pseudomonadota</taxon>
        <taxon>Betaproteobacteria</taxon>
        <taxon>Burkholderiales</taxon>
        <taxon>Oxalobacteraceae</taxon>
        <taxon>Telluria group</taxon>
        <taxon>Pseudoduganella</taxon>
    </lineage>
</organism>
<dbReference type="Proteomes" id="UP000619512">
    <property type="component" value="Unassembled WGS sequence"/>
</dbReference>
<dbReference type="RefSeq" id="WP_189568746.1">
    <property type="nucleotide sequence ID" value="NZ_BMWW01000003.1"/>
</dbReference>
<dbReference type="PANTHER" id="PTHR33525:SF4">
    <property type="entry name" value="CYCLIC DI-GMP PHOSPHODIESTERASE CDGJ"/>
    <property type="match status" value="1"/>
</dbReference>
<proteinExistence type="predicted"/>
<protein>
    <recommendedName>
        <fullName evidence="1">HDOD domain-containing protein</fullName>
    </recommendedName>
</protein>
<accession>A0AA87YB09</accession>
<dbReference type="AlphaFoldDB" id="A0AA87YB09"/>
<dbReference type="Pfam" id="PF08668">
    <property type="entry name" value="HDOD"/>
    <property type="match status" value="1"/>
</dbReference>
<reference evidence="2" key="2">
    <citation type="submission" date="2022-12" db="EMBL/GenBank/DDBJ databases">
        <authorList>
            <person name="Sun Q."/>
            <person name="Kim S."/>
        </authorList>
    </citation>
    <scope>NUCLEOTIDE SEQUENCE</scope>
    <source>
        <strain evidence="2">KCTC 12344</strain>
    </source>
</reference>
<gene>
    <name evidence="2" type="ORF">GCM10007388_18810</name>
</gene>
<dbReference type="EMBL" id="BMWW01000003">
    <property type="protein sequence ID" value="GGY85961.1"/>
    <property type="molecule type" value="Genomic_DNA"/>
</dbReference>
<comment type="caution">
    <text evidence="2">The sequence shown here is derived from an EMBL/GenBank/DDBJ whole genome shotgun (WGS) entry which is preliminary data.</text>
</comment>
<dbReference type="PROSITE" id="PS51833">
    <property type="entry name" value="HDOD"/>
    <property type="match status" value="1"/>
</dbReference>
<name>A0AA87YB09_9BURK</name>
<evidence type="ECO:0000259" key="1">
    <source>
        <dbReference type="PROSITE" id="PS51833"/>
    </source>
</evidence>
<dbReference type="Gene3D" id="1.10.3210.10">
    <property type="entry name" value="Hypothetical protein af1432"/>
    <property type="match status" value="1"/>
</dbReference>
<sequence>MCADQSSFPLAGLEAVANAQHQWVALAMTPASGAGSWQTLLTLLSYPDVGAALAPLDTIVTLDEPLRLQDEHMAALPAGRVVLRIPSAVLADAAVRKHCAKLVEQGYRIISDGEPGVHGTEAGVRGVTSDSAVALPSALALMSLPGPHWARNVPGAARLAVCRAAGMHWFSGPYERETSPQTGDGTSRKRLLALLGLLARDADSPELETILKQDPALSYHLLKLVNSAAFALSAPVHNFGQAINMLGRRQLQRWLQLLLYARQQDDSTAHLLLPLAALRAAQMEVLCRQQGGDRDRQDMAFVVGVFALLDVLLGMPMPEIVGALHLDADVAAALVDRAGPFGQLLALVEQPIPDAARLAALGLTPEGFWQSQLQGYHWAIQVSRNL</sequence>
<feature type="domain" description="HDOD" evidence="1">
    <location>
        <begin position="181"/>
        <end position="378"/>
    </location>
</feature>
<evidence type="ECO:0000313" key="3">
    <source>
        <dbReference type="Proteomes" id="UP000619512"/>
    </source>
</evidence>
<evidence type="ECO:0000313" key="2">
    <source>
        <dbReference type="EMBL" id="GGY85961.1"/>
    </source>
</evidence>
<dbReference type="InterPro" id="IPR013976">
    <property type="entry name" value="HDOD"/>
</dbReference>